<feature type="transmembrane region" description="Helical" evidence="1">
    <location>
        <begin position="52"/>
        <end position="72"/>
    </location>
</feature>
<reference evidence="2 3" key="1">
    <citation type="submission" date="2017-05" db="EMBL/GenBank/DDBJ databases">
        <authorList>
            <person name="Varghese N."/>
            <person name="Submissions S."/>
        </authorList>
    </citation>
    <scope>NUCLEOTIDE SEQUENCE [LARGE SCALE GENOMIC DNA]</scope>
    <source>
        <strain evidence="2 3">DSM 26001</strain>
    </source>
</reference>
<evidence type="ECO:0000256" key="1">
    <source>
        <dbReference type="SAM" id="Phobius"/>
    </source>
</evidence>
<name>A0ABY1QM84_9BURK</name>
<protein>
    <recommendedName>
        <fullName evidence="4">MotA/TolQ/ExbB proton channel domain-containing protein</fullName>
    </recommendedName>
</protein>
<feature type="transmembrane region" description="Helical" evidence="1">
    <location>
        <begin position="148"/>
        <end position="165"/>
    </location>
</feature>
<keyword evidence="1" id="KW-0812">Transmembrane</keyword>
<dbReference type="RefSeq" id="WP_283444284.1">
    <property type="nucleotide sequence ID" value="NZ_FXUL01000019.1"/>
</dbReference>
<accession>A0ABY1QM84</accession>
<evidence type="ECO:0000313" key="2">
    <source>
        <dbReference type="EMBL" id="SMP73497.1"/>
    </source>
</evidence>
<proteinExistence type="predicted"/>
<keyword evidence="1" id="KW-1133">Transmembrane helix</keyword>
<keyword evidence="1" id="KW-0472">Membrane</keyword>
<dbReference type="Proteomes" id="UP001158049">
    <property type="component" value="Unassembled WGS sequence"/>
</dbReference>
<comment type="caution">
    <text evidence="2">The sequence shown here is derived from an EMBL/GenBank/DDBJ whole genome shotgun (WGS) entry which is preliminary data.</text>
</comment>
<gene>
    <name evidence="2" type="ORF">SAMN06295970_11993</name>
</gene>
<dbReference type="EMBL" id="FXUL01000019">
    <property type="protein sequence ID" value="SMP73497.1"/>
    <property type="molecule type" value="Genomic_DNA"/>
</dbReference>
<feature type="transmembrane region" description="Helical" evidence="1">
    <location>
        <begin position="21"/>
        <end position="40"/>
    </location>
</feature>
<feature type="transmembrane region" description="Helical" evidence="1">
    <location>
        <begin position="185"/>
        <end position="203"/>
    </location>
</feature>
<evidence type="ECO:0000313" key="3">
    <source>
        <dbReference type="Proteomes" id="UP001158049"/>
    </source>
</evidence>
<organism evidence="2 3">
    <name type="scientific">Noviherbaspirillum suwonense</name>
    <dbReference type="NCBI Taxonomy" id="1224511"/>
    <lineage>
        <taxon>Bacteria</taxon>
        <taxon>Pseudomonadati</taxon>
        <taxon>Pseudomonadota</taxon>
        <taxon>Betaproteobacteria</taxon>
        <taxon>Burkholderiales</taxon>
        <taxon>Oxalobacteraceae</taxon>
        <taxon>Noviherbaspirillum</taxon>
    </lineage>
</organism>
<sequence>MKRDAAPALEPMDPASAYTLLLAWAAFAGVLMFAATLLWQNGVWGMLIEADPTGITMIIVAVFVAATVRCGWRSLRLCDERASMEAWRRGLQGICGRQGRHVDAYFRALLAQWPQDAGARGRLADVLAERLHGPEDSTWWVNGIQIKLGLLGKVIGFSILAIQISRLESFDPSQTQDLLKTLTGGLGIALLTTAVGLVANMLLGLQLTQLDRCADILLADATQFADTGLLPDLADFAQLRHGA</sequence>
<keyword evidence="3" id="KW-1185">Reference proteome</keyword>
<evidence type="ECO:0008006" key="4">
    <source>
        <dbReference type="Google" id="ProtNLM"/>
    </source>
</evidence>